<dbReference type="Pfam" id="PF07963">
    <property type="entry name" value="N_methyl"/>
    <property type="match status" value="1"/>
</dbReference>
<dbReference type="PROSITE" id="PS00409">
    <property type="entry name" value="PROKAR_NTER_METHYL"/>
    <property type="match status" value="1"/>
</dbReference>
<evidence type="ECO:0000313" key="2">
    <source>
        <dbReference type="EMBL" id="THD76793.1"/>
    </source>
</evidence>
<dbReference type="InterPro" id="IPR012902">
    <property type="entry name" value="N_methyl_site"/>
</dbReference>
<sequence>MRRVKRPQAGLTLLELVIAIIILAIGSLAAIRASDQARLAIGGEMPRLLASIAAHNRVEEVRLLGAASGSLPGQVQIAGQDISLTVTRKATSGGLQKVTVTAQIPGGPGAVLGTYIANEVPL</sequence>
<organism evidence="2 3">
    <name type="scientific">Thalassobius vesicularis</name>
    <dbReference type="NCBI Taxonomy" id="1294297"/>
    <lineage>
        <taxon>Bacteria</taxon>
        <taxon>Pseudomonadati</taxon>
        <taxon>Pseudomonadota</taxon>
        <taxon>Alphaproteobacteria</taxon>
        <taxon>Rhodobacterales</taxon>
        <taxon>Roseobacteraceae</taxon>
        <taxon>Thalassovita</taxon>
    </lineage>
</organism>
<keyword evidence="1" id="KW-0472">Membrane</keyword>
<reference evidence="2 3" key="1">
    <citation type="submission" date="2019-04" db="EMBL/GenBank/DDBJ databases">
        <title>Draft genome sequence of Youngimonas vesicularis.</title>
        <authorList>
            <person name="Hameed A."/>
        </authorList>
    </citation>
    <scope>NUCLEOTIDE SEQUENCE [LARGE SCALE GENOMIC DNA]</scope>
    <source>
        <strain evidence="2 3">CC-AMW-E</strain>
    </source>
</reference>
<dbReference type="NCBIfam" id="TIGR02532">
    <property type="entry name" value="IV_pilin_GFxxxE"/>
    <property type="match status" value="1"/>
</dbReference>
<gene>
    <name evidence="2" type="ORF">E7681_02840</name>
</gene>
<proteinExistence type="predicted"/>
<keyword evidence="1" id="KW-0812">Transmembrane</keyword>
<evidence type="ECO:0000313" key="3">
    <source>
        <dbReference type="Proteomes" id="UP000306113"/>
    </source>
</evidence>
<dbReference type="AlphaFoldDB" id="A0A4S3MD94"/>
<dbReference type="Proteomes" id="UP000306113">
    <property type="component" value="Unassembled WGS sequence"/>
</dbReference>
<evidence type="ECO:0000256" key="1">
    <source>
        <dbReference type="SAM" id="Phobius"/>
    </source>
</evidence>
<dbReference type="RefSeq" id="WP_136337737.1">
    <property type="nucleotide sequence ID" value="NZ_SSMD01000001.1"/>
</dbReference>
<name>A0A4S3MD94_9RHOB</name>
<comment type="caution">
    <text evidence="2">The sequence shown here is derived from an EMBL/GenBank/DDBJ whole genome shotgun (WGS) entry which is preliminary data.</text>
</comment>
<protein>
    <submittedName>
        <fullName evidence="2">Prepilin-type N-terminal cleavage/methylation domain-containing protein</fullName>
    </submittedName>
</protein>
<dbReference type="EMBL" id="SSMD01000001">
    <property type="protein sequence ID" value="THD76793.1"/>
    <property type="molecule type" value="Genomic_DNA"/>
</dbReference>
<keyword evidence="3" id="KW-1185">Reference proteome</keyword>
<accession>A0A4S3MD94</accession>
<keyword evidence="1" id="KW-1133">Transmembrane helix</keyword>
<feature type="transmembrane region" description="Helical" evidence="1">
    <location>
        <begin position="12"/>
        <end position="31"/>
    </location>
</feature>
<dbReference type="OrthoDB" id="7743552at2"/>